<protein>
    <submittedName>
        <fullName evidence="3">M23 family metallopeptidase</fullName>
    </submittedName>
</protein>
<dbReference type="Proteomes" id="UP001069802">
    <property type="component" value="Unassembled WGS sequence"/>
</dbReference>
<feature type="domain" description="M23ase beta-sheet core" evidence="2">
    <location>
        <begin position="155"/>
        <end position="251"/>
    </location>
</feature>
<evidence type="ECO:0000313" key="4">
    <source>
        <dbReference type="Proteomes" id="UP001069802"/>
    </source>
</evidence>
<proteinExistence type="predicted"/>
<name>A0ABT4LJQ3_9PROT</name>
<evidence type="ECO:0000313" key="3">
    <source>
        <dbReference type="EMBL" id="MCZ4280576.1"/>
    </source>
</evidence>
<feature type="chain" id="PRO_5047137149" evidence="1">
    <location>
        <begin position="27"/>
        <end position="269"/>
    </location>
</feature>
<sequence>MIPKGVILFCLVLFLAPITKTGGARATDTARIECFKLLLCYTTVENNRSAWLSLQNDFPFPIRISLELTGHNTEPGKFALNLPLPAGGKQVLFSLRAKRGTNWYYRWTSEVHPDFPFTGHDPELLYDLPFAAQHAFPVSQPPGGQLSHFGPQQWAIDWAMPEGTEILAAREGRVIATRKNSDQGGPNESSKGEENFIWIVHPDGTVGNYLHLQKDGVVVSVGDAVHRGQLIGYSGNTGFSTSPHLHFHVSSARKTGPAFQSHPVNFKNP</sequence>
<dbReference type="InterPro" id="IPR016047">
    <property type="entry name" value="M23ase_b-sheet_dom"/>
</dbReference>
<dbReference type="InterPro" id="IPR011055">
    <property type="entry name" value="Dup_hybrid_motif"/>
</dbReference>
<organism evidence="3 4">
    <name type="scientific">Kiloniella laminariae</name>
    <dbReference type="NCBI Taxonomy" id="454162"/>
    <lineage>
        <taxon>Bacteria</taxon>
        <taxon>Pseudomonadati</taxon>
        <taxon>Pseudomonadota</taxon>
        <taxon>Alphaproteobacteria</taxon>
        <taxon>Rhodospirillales</taxon>
        <taxon>Kiloniellaceae</taxon>
        <taxon>Kiloniella</taxon>
    </lineage>
</organism>
<dbReference type="SUPFAM" id="SSF51261">
    <property type="entry name" value="Duplicated hybrid motif"/>
    <property type="match status" value="1"/>
</dbReference>
<feature type="signal peptide" evidence="1">
    <location>
        <begin position="1"/>
        <end position="26"/>
    </location>
</feature>
<reference evidence="3" key="1">
    <citation type="submission" date="2022-12" db="EMBL/GenBank/DDBJ databases">
        <title>Bacterial isolates from different developmental stages of Nematostella vectensis.</title>
        <authorList>
            <person name="Fraune S."/>
        </authorList>
    </citation>
    <scope>NUCLEOTIDE SEQUENCE</scope>
    <source>
        <strain evidence="3">G21630-S1</strain>
    </source>
</reference>
<dbReference type="EMBL" id="JAPWGY010000002">
    <property type="protein sequence ID" value="MCZ4280576.1"/>
    <property type="molecule type" value="Genomic_DNA"/>
</dbReference>
<dbReference type="InterPro" id="IPR050570">
    <property type="entry name" value="Cell_wall_metabolism_enzyme"/>
</dbReference>
<dbReference type="Gene3D" id="2.70.70.10">
    <property type="entry name" value="Glucose Permease (Domain IIA)"/>
    <property type="match status" value="1"/>
</dbReference>
<comment type="caution">
    <text evidence="3">The sequence shown here is derived from an EMBL/GenBank/DDBJ whole genome shotgun (WGS) entry which is preliminary data.</text>
</comment>
<evidence type="ECO:0000259" key="2">
    <source>
        <dbReference type="Pfam" id="PF01551"/>
    </source>
</evidence>
<dbReference type="Pfam" id="PF01551">
    <property type="entry name" value="Peptidase_M23"/>
    <property type="match status" value="1"/>
</dbReference>
<keyword evidence="4" id="KW-1185">Reference proteome</keyword>
<gene>
    <name evidence="3" type="ORF">O4H49_07290</name>
</gene>
<dbReference type="PANTHER" id="PTHR21666">
    <property type="entry name" value="PEPTIDASE-RELATED"/>
    <property type="match status" value="1"/>
</dbReference>
<keyword evidence="1" id="KW-0732">Signal</keyword>
<evidence type="ECO:0000256" key="1">
    <source>
        <dbReference type="SAM" id="SignalP"/>
    </source>
</evidence>
<dbReference type="PANTHER" id="PTHR21666:SF270">
    <property type="entry name" value="MUREIN HYDROLASE ACTIVATOR ENVC"/>
    <property type="match status" value="1"/>
</dbReference>
<dbReference type="CDD" id="cd12797">
    <property type="entry name" value="M23_peptidase"/>
    <property type="match status" value="1"/>
</dbReference>
<accession>A0ABT4LJQ3</accession>